<evidence type="ECO:0000256" key="4">
    <source>
        <dbReference type="ARBA" id="ARBA00022728"/>
    </source>
</evidence>
<keyword evidence="8 9" id="KW-0687">Ribonucleoprotein</keyword>
<dbReference type="SMART" id="SM00651">
    <property type="entry name" value="Sm"/>
    <property type="match status" value="1"/>
</dbReference>
<dbReference type="InterPro" id="IPR010920">
    <property type="entry name" value="LSM_dom_sf"/>
</dbReference>
<dbReference type="FunFam" id="2.30.30.100:FF:000036">
    <property type="entry name" value="U6 snRNA-associated Sm-like protein LSm3"/>
    <property type="match status" value="1"/>
</dbReference>
<keyword evidence="6 9" id="KW-0508">mRNA splicing</keyword>
<protein>
    <recommendedName>
        <fullName evidence="9">LSM complex subunit LSM3</fullName>
    </recommendedName>
</protein>
<keyword evidence="7 9" id="KW-0539">Nucleus</keyword>
<dbReference type="CDD" id="cd01730">
    <property type="entry name" value="LSm3"/>
    <property type="match status" value="1"/>
</dbReference>
<reference evidence="11 12" key="1">
    <citation type="submission" date="2017-06" db="EMBL/GenBank/DDBJ databases">
        <title>Draft genome sequence of a variant of Elsinoe murrayae.</title>
        <authorList>
            <person name="Cheng Q."/>
        </authorList>
    </citation>
    <scope>NUCLEOTIDE SEQUENCE [LARGE SCALE GENOMIC DNA]</scope>
    <source>
        <strain evidence="11 12">CQ-2017a</strain>
    </source>
</reference>
<evidence type="ECO:0000256" key="5">
    <source>
        <dbReference type="ARBA" id="ARBA00022884"/>
    </source>
</evidence>
<feature type="domain" description="Sm" evidence="10">
    <location>
        <begin position="14"/>
        <end position="97"/>
    </location>
</feature>
<evidence type="ECO:0000313" key="11">
    <source>
        <dbReference type="EMBL" id="PNS18947.1"/>
    </source>
</evidence>
<gene>
    <name evidence="9" type="primary">LSM3</name>
    <name evidence="11" type="ORF">CAC42_6042</name>
</gene>
<dbReference type="InParanoid" id="A0A2K1QV62"/>
<keyword evidence="4 9" id="KW-0747">Spliceosome</keyword>
<comment type="caution">
    <text evidence="11">The sequence shown here is derived from an EMBL/GenBank/DDBJ whole genome shotgun (WGS) entry which is preliminary data.</text>
</comment>
<dbReference type="Gene3D" id="2.30.30.100">
    <property type="match status" value="1"/>
</dbReference>
<dbReference type="EMBL" id="NKHZ01000036">
    <property type="protein sequence ID" value="PNS18947.1"/>
    <property type="molecule type" value="Genomic_DNA"/>
</dbReference>
<keyword evidence="12" id="KW-1185">Reference proteome</keyword>
<comment type="subcellular location">
    <subcellularLocation>
        <location evidence="1 9">Nucleus</location>
    </subcellularLocation>
</comment>
<evidence type="ECO:0000256" key="7">
    <source>
        <dbReference type="ARBA" id="ARBA00023242"/>
    </source>
</evidence>
<dbReference type="InterPro" id="IPR034105">
    <property type="entry name" value="Lsm3"/>
</dbReference>
<evidence type="ECO:0000259" key="10">
    <source>
        <dbReference type="PROSITE" id="PS52002"/>
    </source>
</evidence>
<dbReference type="GO" id="GO:0005681">
    <property type="term" value="C:spliceosomal complex"/>
    <property type="evidence" value="ECO:0007669"/>
    <property type="project" value="UniProtKB-KW"/>
</dbReference>
<dbReference type="Proteomes" id="UP000243797">
    <property type="component" value="Unassembled WGS sequence"/>
</dbReference>
<dbReference type="PANTHER" id="PTHR13110">
    <property type="entry name" value="U6 SNRNA-ASSOCIATED SM-LIKE PROTEIN LSM3"/>
    <property type="match status" value="1"/>
</dbReference>
<dbReference type="AlphaFoldDB" id="A0A2K1QV62"/>
<proteinExistence type="inferred from homology"/>
<dbReference type="PROSITE" id="PS52002">
    <property type="entry name" value="SM"/>
    <property type="match status" value="1"/>
</dbReference>
<dbReference type="InterPro" id="IPR040002">
    <property type="entry name" value="Sm-like_LSM3"/>
</dbReference>
<dbReference type="Pfam" id="PF01423">
    <property type="entry name" value="LSM"/>
    <property type="match status" value="1"/>
</dbReference>
<evidence type="ECO:0000256" key="9">
    <source>
        <dbReference type="RuleBase" id="RU365046"/>
    </source>
</evidence>
<evidence type="ECO:0000256" key="3">
    <source>
        <dbReference type="ARBA" id="ARBA00022664"/>
    </source>
</evidence>
<name>A0A2K1QV62_9PEZI</name>
<dbReference type="GO" id="GO:0005688">
    <property type="term" value="C:U6 snRNP"/>
    <property type="evidence" value="ECO:0007669"/>
    <property type="project" value="UniProtKB-UniRule"/>
</dbReference>
<evidence type="ECO:0000256" key="6">
    <source>
        <dbReference type="ARBA" id="ARBA00023187"/>
    </source>
</evidence>
<dbReference type="InterPro" id="IPR047575">
    <property type="entry name" value="Sm"/>
</dbReference>
<dbReference type="SUPFAM" id="SSF50182">
    <property type="entry name" value="Sm-like ribonucleoproteins"/>
    <property type="match status" value="1"/>
</dbReference>
<evidence type="ECO:0000256" key="1">
    <source>
        <dbReference type="ARBA" id="ARBA00004123"/>
    </source>
</evidence>
<dbReference type="InterPro" id="IPR001163">
    <property type="entry name" value="Sm_dom_euk/arc"/>
</dbReference>
<dbReference type="FunCoup" id="A0A2K1QV62">
    <property type="interactions" value="513"/>
</dbReference>
<keyword evidence="5 9" id="KW-0694">RNA-binding</keyword>
<comment type="function">
    <text evidence="9">Binds specifically to the 3'-terminal U-tract of U6 snRNA.</text>
</comment>
<dbReference type="OrthoDB" id="29543at2759"/>
<dbReference type="GO" id="GO:0000398">
    <property type="term" value="P:mRNA splicing, via spliceosome"/>
    <property type="evidence" value="ECO:0007669"/>
    <property type="project" value="UniProtKB-UniRule"/>
</dbReference>
<dbReference type="GO" id="GO:0003723">
    <property type="term" value="F:RNA binding"/>
    <property type="evidence" value="ECO:0007669"/>
    <property type="project" value="UniProtKB-UniRule"/>
</dbReference>
<keyword evidence="3 9" id="KW-0507">mRNA processing</keyword>
<comment type="similarity">
    <text evidence="2 9">Belongs to the snRNP Sm proteins family.</text>
</comment>
<evidence type="ECO:0000256" key="2">
    <source>
        <dbReference type="ARBA" id="ARBA00006850"/>
    </source>
</evidence>
<dbReference type="GO" id="GO:0046540">
    <property type="term" value="C:U4/U6 x U5 tri-snRNP complex"/>
    <property type="evidence" value="ECO:0007669"/>
    <property type="project" value="UniProtKB-UniRule"/>
</dbReference>
<accession>A0A2K1QV62</accession>
<evidence type="ECO:0000256" key="8">
    <source>
        <dbReference type="ARBA" id="ARBA00023274"/>
    </source>
</evidence>
<evidence type="ECO:0000313" key="12">
    <source>
        <dbReference type="Proteomes" id="UP000243797"/>
    </source>
</evidence>
<sequence length="97" mass="10913">MADIEDGSTNPVNEPLDLVRLSLNERVFVKLRGDRVLSGRLHAYDSHCNLVLGEVEETIYLVEEDEELSDDTKTHKKASEMLFVRGDSVVLISPQSQ</sequence>
<dbReference type="STRING" id="2082308.A0A2K1QV62"/>
<comment type="subunit">
    <text evidence="9">LSm subunits form a heteromer with a doughnut shape.</text>
</comment>
<organism evidence="11 12">
    <name type="scientific">Sphaceloma murrayae</name>
    <dbReference type="NCBI Taxonomy" id="2082308"/>
    <lineage>
        <taxon>Eukaryota</taxon>
        <taxon>Fungi</taxon>
        <taxon>Dikarya</taxon>
        <taxon>Ascomycota</taxon>
        <taxon>Pezizomycotina</taxon>
        <taxon>Dothideomycetes</taxon>
        <taxon>Dothideomycetidae</taxon>
        <taxon>Myriangiales</taxon>
        <taxon>Elsinoaceae</taxon>
        <taxon>Sphaceloma</taxon>
    </lineage>
</organism>